<keyword evidence="8" id="KW-1185">Reference proteome</keyword>
<feature type="transmembrane region" description="Helical" evidence="5">
    <location>
        <begin position="199"/>
        <end position="220"/>
    </location>
</feature>
<feature type="transmembrane region" description="Helical" evidence="5">
    <location>
        <begin position="44"/>
        <end position="62"/>
    </location>
</feature>
<evidence type="ECO:0000313" key="8">
    <source>
        <dbReference type="Proteomes" id="UP000605992"/>
    </source>
</evidence>
<evidence type="ECO:0000313" key="7">
    <source>
        <dbReference type="EMBL" id="GII55768.1"/>
    </source>
</evidence>
<feature type="transmembrane region" description="Helical" evidence="5">
    <location>
        <begin position="137"/>
        <end position="156"/>
    </location>
</feature>
<feature type="transmembrane region" description="Helical" evidence="5">
    <location>
        <begin position="12"/>
        <end position="32"/>
    </location>
</feature>
<dbReference type="AlphaFoldDB" id="A0A8J3V1L9"/>
<protein>
    <submittedName>
        <fullName evidence="7">MFS transporter</fullName>
    </submittedName>
</protein>
<name>A0A8J3V1L9_9ACTN</name>
<feature type="transmembrane region" description="Helical" evidence="5">
    <location>
        <begin position="353"/>
        <end position="374"/>
    </location>
</feature>
<sequence length="400" mass="40536">MTRALRTARYGVILTFVLAGLICGTFTVRLPALADRLGLPESSVGVVLLAWGIGALLTMQVMRVVMARVGSRGVLGIAAPLSAATLVLVAFAPSFPLLVLATTVFGMAFGAVDVAMNAQGSAVEQAYGHSLLSGMHAGWCVGAISAGLVGTAAIAADLSLTVHLAVVALVSLPVSLVLSRTYLPDPAAAPRTRGARAKLPAVVYLLGAITFGAFMIEGIVADWNGLYLIDTLGAPAALAALGYPAFEAGMLISRLTGDRLRHRYGARGLITISGGATAVTFLLVIGAPSAVFAVVGMFLVGLATATISPMALSLAGTATANPGPAIAQAGAMGYAGLLLGPVVIGLVSSMSSLRAAMITAVVLGLLVTAAAHFLPKPLPVFMEQETILETVAEEELPQAA</sequence>
<dbReference type="PANTHER" id="PTHR23514">
    <property type="entry name" value="BYPASS OF STOP CODON PROTEIN 6"/>
    <property type="match status" value="1"/>
</dbReference>
<evidence type="ECO:0000256" key="3">
    <source>
        <dbReference type="ARBA" id="ARBA00022989"/>
    </source>
</evidence>
<keyword evidence="2 5" id="KW-0812">Transmembrane</keyword>
<comment type="caution">
    <text evidence="7">The sequence shown here is derived from an EMBL/GenBank/DDBJ whole genome shotgun (WGS) entry which is preliminary data.</text>
</comment>
<dbReference type="Gene3D" id="1.20.1250.20">
    <property type="entry name" value="MFS general substrate transporter like domains"/>
    <property type="match status" value="2"/>
</dbReference>
<feature type="transmembrane region" description="Helical" evidence="5">
    <location>
        <begin position="162"/>
        <end position="178"/>
    </location>
</feature>
<dbReference type="GO" id="GO:0005886">
    <property type="term" value="C:plasma membrane"/>
    <property type="evidence" value="ECO:0007669"/>
    <property type="project" value="UniProtKB-SubCell"/>
</dbReference>
<organism evidence="7 8">
    <name type="scientific">Planotetraspora thailandica</name>
    <dbReference type="NCBI Taxonomy" id="487172"/>
    <lineage>
        <taxon>Bacteria</taxon>
        <taxon>Bacillati</taxon>
        <taxon>Actinomycetota</taxon>
        <taxon>Actinomycetes</taxon>
        <taxon>Streptosporangiales</taxon>
        <taxon>Streptosporangiaceae</taxon>
        <taxon>Planotetraspora</taxon>
    </lineage>
</organism>
<feature type="domain" description="Major facilitator superfamily (MFS) profile" evidence="6">
    <location>
        <begin position="4"/>
        <end position="378"/>
    </location>
</feature>
<proteinExistence type="predicted"/>
<comment type="subcellular location">
    <subcellularLocation>
        <location evidence="1">Cell membrane</location>
        <topology evidence="1">Multi-pass membrane protein</topology>
    </subcellularLocation>
</comment>
<dbReference type="InterPro" id="IPR020846">
    <property type="entry name" value="MFS_dom"/>
</dbReference>
<dbReference type="SUPFAM" id="SSF103473">
    <property type="entry name" value="MFS general substrate transporter"/>
    <property type="match status" value="1"/>
</dbReference>
<keyword evidence="4 5" id="KW-0472">Membrane</keyword>
<dbReference type="InterPro" id="IPR036259">
    <property type="entry name" value="MFS_trans_sf"/>
</dbReference>
<dbReference type="Pfam" id="PF07690">
    <property type="entry name" value="MFS_1"/>
    <property type="match status" value="1"/>
</dbReference>
<keyword evidence="3 5" id="KW-1133">Transmembrane helix</keyword>
<dbReference type="EMBL" id="BOOR01000029">
    <property type="protein sequence ID" value="GII55768.1"/>
    <property type="molecule type" value="Genomic_DNA"/>
</dbReference>
<evidence type="ECO:0000256" key="2">
    <source>
        <dbReference type="ARBA" id="ARBA00022692"/>
    </source>
</evidence>
<feature type="transmembrane region" description="Helical" evidence="5">
    <location>
        <begin position="326"/>
        <end position="347"/>
    </location>
</feature>
<dbReference type="RefSeq" id="WP_203945951.1">
    <property type="nucleotide sequence ID" value="NZ_BOOR01000029.1"/>
</dbReference>
<evidence type="ECO:0000256" key="1">
    <source>
        <dbReference type="ARBA" id="ARBA00004651"/>
    </source>
</evidence>
<evidence type="ECO:0000259" key="6">
    <source>
        <dbReference type="PROSITE" id="PS50850"/>
    </source>
</evidence>
<feature type="transmembrane region" description="Helical" evidence="5">
    <location>
        <begin position="74"/>
        <end position="91"/>
    </location>
</feature>
<feature type="transmembrane region" description="Helical" evidence="5">
    <location>
        <begin position="232"/>
        <end position="252"/>
    </location>
</feature>
<dbReference type="PANTHER" id="PTHR23514:SF13">
    <property type="entry name" value="INNER MEMBRANE PROTEIN YBJJ"/>
    <property type="match status" value="1"/>
</dbReference>
<accession>A0A8J3V1L9</accession>
<feature type="transmembrane region" description="Helical" evidence="5">
    <location>
        <begin position="264"/>
        <end position="285"/>
    </location>
</feature>
<evidence type="ECO:0000256" key="4">
    <source>
        <dbReference type="ARBA" id="ARBA00023136"/>
    </source>
</evidence>
<dbReference type="PROSITE" id="PS50850">
    <property type="entry name" value="MFS"/>
    <property type="match status" value="1"/>
</dbReference>
<feature type="transmembrane region" description="Helical" evidence="5">
    <location>
        <begin position="97"/>
        <end position="116"/>
    </location>
</feature>
<evidence type="ECO:0000256" key="5">
    <source>
        <dbReference type="SAM" id="Phobius"/>
    </source>
</evidence>
<dbReference type="GO" id="GO:0022857">
    <property type="term" value="F:transmembrane transporter activity"/>
    <property type="evidence" value="ECO:0007669"/>
    <property type="project" value="InterPro"/>
</dbReference>
<dbReference type="InterPro" id="IPR051788">
    <property type="entry name" value="MFS_Transporter"/>
</dbReference>
<feature type="transmembrane region" description="Helical" evidence="5">
    <location>
        <begin position="291"/>
        <end position="314"/>
    </location>
</feature>
<dbReference type="CDD" id="cd17393">
    <property type="entry name" value="MFS_MosC_like"/>
    <property type="match status" value="1"/>
</dbReference>
<gene>
    <name evidence="7" type="ORF">Pth03_41570</name>
</gene>
<dbReference type="Proteomes" id="UP000605992">
    <property type="component" value="Unassembled WGS sequence"/>
</dbReference>
<dbReference type="InterPro" id="IPR011701">
    <property type="entry name" value="MFS"/>
</dbReference>
<reference evidence="7" key="1">
    <citation type="submission" date="2021-01" db="EMBL/GenBank/DDBJ databases">
        <title>Whole genome shotgun sequence of Planotetraspora thailandica NBRC 104271.</title>
        <authorList>
            <person name="Komaki H."/>
            <person name="Tamura T."/>
        </authorList>
    </citation>
    <scope>NUCLEOTIDE SEQUENCE</scope>
    <source>
        <strain evidence="7">NBRC 104271</strain>
    </source>
</reference>